<dbReference type="Gene3D" id="3.30.200.20">
    <property type="entry name" value="Phosphorylase Kinase, domain 1"/>
    <property type="match status" value="1"/>
</dbReference>
<evidence type="ECO:0000256" key="6">
    <source>
        <dbReference type="ARBA" id="ARBA00022840"/>
    </source>
</evidence>
<dbReference type="CDD" id="cd01415">
    <property type="entry name" value="SAICAR_synt_PurC"/>
    <property type="match status" value="1"/>
</dbReference>
<dbReference type="EMBL" id="WNJL01000050">
    <property type="protein sequence ID" value="NDU43920.1"/>
    <property type="molecule type" value="Genomic_DNA"/>
</dbReference>
<dbReference type="EC" id="6.3.2.6" evidence="8"/>
<dbReference type="Pfam" id="PF01259">
    <property type="entry name" value="SAICAR_synt"/>
    <property type="match status" value="1"/>
</dbReference>
<dbReference type="InterPro" id="IPR018236">
    <property type="entry name" value="SAICAR_synthetase_CS"/>
</dbReference>
<evidence type="ECO:0000256" key="8">
    <source>
        <dbReference type="HAMAP-Rule" id="MF_00137"/>
    </source>
</evidence>
<evidence type="ECO:0000256" key="2">
    <source>
        <dbReference type="ARBA" id="ARBA00010190"/>
    </source>
</evidence>
<sequence length="240" mass="27322">MSERSALYEGKAKIVYGSESPDELILHFKDDTSAFDGEKVEQLAHKGEINNAFNAFIMEYLQREGVPTHFIRRLNARESLVRHLEMIPVECVVRNRAAGSLSRRLGVEEGKILQPPTLEFFLKNDALHDPMINTSHIRTFGWATAEEVEAMRCWTLRVNTLLSALFAKAGLILVDFKLEFGRFDGELYLGDEFSPDGCRLWDAQSLEKMDKDRFRRDLGGVVDAYREVARRLGVPLALES</sequence>
<dbReference type="GO" id="GO:0006189">
    <property type="term" value="P:'de novo' IMP biosynthetic process"/>
    <property type="evidence" value="ECO:0007669"/>
    <property type="project" value="UniProtKB-UniRule"/>
</dbReference>
<proteinExistence type="inferred from homology"/>
<evidence type="ECO:0000313" key="10">
    <source>
        <dbReference type="EMBL" id="NDU43920.1"/>
    </source>
</evidence>
<dbReference type="AlphaFoldDB" id="A0A845UHA4"/>
<dbReference type="FunFam" id="3.30.470.20:FF:000006">
    <property type="entry name" value="Phosphoribosylaminoimidazole-succinocarboxamide synthase"/>
    <property type="match status" value="1"/>
</dbReference>
<dbReference type="PROSITE" id="PS01058">
    <property type="entry name" value="SAICAR_SYNTHETASE_2"/>
    <property type="match status" value="1"/>
</dbReference>
<dbReference type="PROSITE" id="PS01057">
    <property type="entry name" value="SAICAR_SYNTHETASE_1"/>
    <property type="match status" value="1"/>
</dbReference>
<evidence type="ECO:0000256" key="4">
    <source>
        <dbReference type="ARBA" id="ARBA00022741"/>
    </source>
</evidence>
<organism evidence="10">
    <name type="scientific">Acidithiobacillus ferrianus</name>
    <dbReference type="NCBI Taxonomy" id="2678518"/>
    <lineage>
        <taxon>Bacteria</taxon>
        <taxon>Pseudomonadati</taxon>
        <taxon>Pseudomonadota</taxon>
        <taxon>Acidithiobacillia</taxon>
        <taxon>Acidithiobacillales</taxon>
        <taxon>Acidithiobacillaceae</taxon>
        <taxon>Acidithiobacillus</taxon>
    </lineage>
</organism>
<dbReference type="GO" id="GO:0009236">
    <property type="term" value="P:cobalamin biosynthetic process"/>
    <property type="evidence" value="ECO:0007669"/>
    <property type="project" value="InterPro"/>
</dbReference>
<dbReference type="InterPro" id="IPR001636">
    <property type="entry name" value="SAICAR_synth"/>
</dbReference>
<keyword evidence="3 8" id="KW-0436">Ligase</keyword>
<evidence type="ECO:0000259" key="9">
    <source>
        <dbReference type="Pfam" id="PF01259"/>
    </source>
</evidence>
<dbReference type="GO" id="GO:0005524">
    <property type="term" value="F:ATP binding"/>
    <property type="evidence" value="ECO:0007669"/>
    <property type="project" value="UniProtKB-KW"/>
</dbReference>
<keyword evidence="4 8" id="KW-0547">Nucleotide-binding</keyword>
<dbReference type="NCBIfam" id="TIGR00081">
    <property type="entry name" value="purC"/>
    <property type="match status" value="1"/>
</dbReference>
<keyword evidence="6 8" id="KW-0067">ATP-binding</keyword>
<comment type="similarity">
    <text evidence="2 8">Belongs to the SAICAR synthetase family.</text>
</comment>
<dbReference type="PANTHER" id="PTHR43599:SF3">
    <property type="entry name" value="SI:DKEY-6E2.2"/>
    <property type="match status" value="1"/>
</dbReference>
<comment type="catalytic activity">
    <reaction evidence="7 8">
        <text>5-amino-1-(5-phospho-D-ribosyl)imidazole-4-carboxylate + L-aspartate + ATP = (2S)-2-[5-amino-1-(5-phospho-beta-D-ribosyl)imidazole-4-carboxamido]succinate + ADP + phosphate + 2 H(+)</text>
        <dbReference type="Rhea" id="RHEA:22628"/>
        <dbReference type="ChEBI" id="CHEBI:15378"/>
        <dbReference type="ChEBI" id="CHEBI:29991"/>
        <dbReference type="ChEBI" id="CHEBI:30616"/>
        <dbReference type="ChEBI" id="CHEBI:43474"/>
        <dbReference type="ChEBI" id="CHEBI:58443"/>
        <dbReference type="ChEBI" id="CHEBI:77657"/>
        <dbReference type="ChEBI" id="CHEBI:456216"/>
        <dbReference type="EC" id="6.3.2.6"/>
    </reaction>
</comment>
<comment type="caution">
    <text evidence="10">The sequence shown here is derived from an EMBL/GenBank/DDBJ whole genome shotgun (WGS) entry which is preliminary data.</text>
</comment>
<evidence type="ECO:0000256" key="1">
    <source>
        <dbReference type="ARBA" id="ARBA00004672"/>
    </source>
</evidence>
<dbReference type="HAMAP" id="MF_00137">
    <property type="entry name" value="SAICAR_synth"/>
    <property type="match status" value="1"/>
</dbReference>
<gene>
    <name evidence="8 10" type="primary">purC</name>
    <name evidence="10" type="ORF">GL267_15175</name>
</gene>
<dbReference type="RefSeq" id="WP_163099459.1">
    <property type="nucleotide sequence ID" value="NZ_CP127523.1"/>
</dbReference>
<dbReference type="PANTHER" id="PTHR43599">
    <property type="entry name" value="MULTIFUNCTIONAL PROTEIN ADE2"/>
    <property type="match status" value="1"/>
</dbReference>
<feature type="domain" description="SAICAR synthetase/ADE2 N-terminal" evidence="9">
    <location>
        <begin position="7"/>
        <end position="231"/>
    </location>
</feature>
<dbReference type="InterPro" id="IPR050089">
    <property type="entry name" value="SAICAR_synthetase"/>
</dbReference>
<dbReference type="InterPro" id="IPR028923">
    <property type="entry name" value="SAICAR_synt/ADE2_N"/>
</dbReference>
<evidence type="ECO:0000256" key="7">
    <source>
        <dbReference type="ARBA" id="ARBA00048475"/>
    </source>
</evidence>
<dbReference type="UniPathway" id="UPA00074">
    <property type="reaction ID" value="UER00131"/>
</dbReference>
<dbReference type="GO" id="GO:0005829">
    <property type="term" value="C:cytosol"/>
    <property type="evidence" value="ECO:0007669"/>
    <property type="project" value="TreeGrafter"/>
</dbReference>
<dbReference type="Gene3D" id="3.30.470.20">
    <property type="entry name" value="ATP-grasp fold, B domain"/>
    <property type="match status" value="1"/>
</dbReference>
<keyword evidence="5 8" id="KW-0658">Purine biosynthesis</keyword>
<evidence type="ECO:0000256" key="5">
    <source>
        <dbReference type="ARBA" id="ARBA00022755"/>
    </source>
</evidence>
<evidence type="ECO:0000256" key="3">
    <source>
        <dbReference type="ARBA" id="ARBA00022598"/>
    </source>
</evidence>
<dbReference type="SUPFAM" id="SSF56104">
    <property type="entry name" value="SAICAR synthase-like"/>
    <property type="match status" value="1"/>
</dbReference>
<accession>A0A845UHA4</accession>
<name>A0A845UHA4_9PROT</name>
<protein>
    <recommendedName>
        <fullName evidence="8">Phosphoribosylaminoimidazole-succinocarboxamide synthase</fullName>
        <ecNumber evidence="8">6.3.2.6</ecNumber>
    </recommendedName>
    <alternativeName>
        <fullName evidence="8">SAICAR synthetase</fullName>
    </alternativeName>
</protein>
<reference evidence="10" key="1">
    <citation type="submission" date="2019-11" db="EMBL/GenBank/DDBJ databases">
        <title>Acidithiobacillus ferrianus sp. nov.: a facultatively anaerobic and extremely acidophilic chemolithoautotroph.</title>
        <authorList>
            <person name="Norris P.R."/>
            <person name="Falagan C."/>
            <person name="Moya-Beltran A."/>
            <person name="Castro M."/>
            <person name="Quatrini R."/>
            <person name="Johnson D.B."/>
        </authorList>
    </citation>
    <scope>NUCLEOTIDE SEQUENCE [LARGE SCALE GENOMIC DNA]</scope>
    <source>
        <strain evidence="10">MG</strain>
    </source>
</reference>
<dbReference type="GO" id="GO:0004639">
    <property type="term" value="F:phosphoribosylaminoimidazolesuccinocarboxamide synthase activity"/>
    <property type="evidence" value="ECO:0007669"/>
    <property type="project" value="UniProtKB-UniRule"/>
</dbReference>
<comment type="pathway">
    <text evidence="1 8">Purine metabolism; IMP biosynthesis via de novo pathway; 5-amino-1-(5-phospho-D-ribosyl)imidazole-4-carboxamide from 5-amino-1-(5-phospho-D-ribosyl)imidazole-4-carboxylate: step 1/2.</text>
</comment>
<dbReference type="InterPro" id="IPR033934">
    <property type="entry name" value="SAICAR_synt_PurC"/>
</dbReference>